<dbReference type="EMBL" id="CP098502">
    <property type="protein sequence ID" value="UTI66320.1"/>
    <property type="molecule type" value="Genomic_DNA"/>
</dbReference>
<dbReference type="PANTHER" id="PTHR43755">
    <property type="match status" value="1"/>
</dbReference>
<reference evidence="2 3" key="1">
    <citation type="submission" date="2022-06" db="EMBL/GenBank/DDBJ databases">
        <title>Paraconexibacter antarcticus.</title>
        <authorList>
            <person name="Kim C.S."/>
        </authorList>
    </citation>
    <scope>NUCLEOTIDE SEQUENCE [LARGE SCALE GENOMIC DNA]</scope>
    <source>
        <strain evidence="2 3">02-257</strain>
    </source>
</reference>
<accession>A0ABY5DWD8</accession>
<evidence type="ECO:0000259" key="1">
    <source>
        <dbReference type="Pfam" id="PF07992"/>
    </source>
</evidence>
<dbReference type="Pfam" id="PF07992">
    <property type="entry name" value="Pyr_redox_2"/>
    <property type="match status" value="1"/>
</dbReference>
<dbReference type="RefSeq" id="WP_254572991.1">
    <property type="nucleotide sequence ID" value="NZ_CP098502.1"/>
</dbReference>
<dbReference type="InterPro" id="IPR036188">
    <property type="entry name" value="FAD/NAD-bd_sf"/>
</dbReference>
<protein>
    <submittedName>
        <fullName evidence="2">FAD-dependent oxidoreductase</fullName>
    </submittedName>
</protein>
<dbReference type="SUPFAM" id="SSF51905">
    <property type="entry name" value="FAD/NAD(P)-binding domain"/>
    <property type="match status" value="1"/>
</dbReference>
<dbReference type="Proteomes" id="UP001056035">
    <property type="component" value="Chromosome"/>
</dbReference>
<keyword evidence="3" id="KW-1185">Reference proteome</keyword>
<gene>
    <name evidence="2" type="ORF">NBH00_08950</name>
</gene>
<organism evidence="2 3">
    <name type="scientific">Paraconexibacter antarcticus</name>
    <dbReference type="NCBI Taxonomy" id="2949664"/>
    <lineage>
        <taxon>Bacteria</taxon>
        <taxon>Bacillati</taxon>
        <taxon>Actinomycetota</taxon>
        <taxon>Thermoleophilia</taxon>
        <taxon>Solirubrobacterales</taxon>
        <taxon>Paraconexibacteraceae</taxon>
        <taxon>Paraconexibacter</taxon>
    </lineage>
</organism>
<sequence length="388" mass="40032">MTDHTAPRADVAAPSPAPSAPLRVLVAGGGTAALEAALALRALAGDRVTTTVLAPAGDYVDRPSTVREPFAGAPAARHDLGGLLRDAGATHVTDSLAWVDTGERVAHTTGGAALPYDELVIAVGARMHPSYPAATTLDDRSLGTVLGGLVQDVETGHVRRIAFVVPDGASWPLPLYELALQTAERAYDSCTDVRITFITPERAPLAVFGPEASAAVAARLQEAGIAVRTGAVAQVPSGQRVLVAERHEAFDVDRVVTLPVLVGPGIRGLPLTTHGFLPVDPLGAVRGTEHVHAAGDATDFAVKHGGIAAQQADVVATVIARAAGADVTPRPVRAELRGLLLTGRTPVLVGGRVGREQGFASSAEGPEAWAQETKIASRHLAAFLEGRR</sequence>
<name>A0ABY5DWD8_9ACTN</name>
<dbReference type="InterPro" id="IPR052541">
    <property type="entry name" value="SQRD"/>
</dbReference>
<proteinExistence type="predicted"/>
<evidence type="ECO:0000313" key="3">
    <source>
        <dbReference type="Proteomes" id="UP001056035"/>
    </source>
</evidence>
<dbReference type="PANTHER" id="PTHR43755:SF1">
    <property type="entry name" value="FAD-DEPENDENT PYRIDINE NUCLEOTIDE-DISULPHIDE OXIDOREDUCTASE"/>
    <property type="match status" value="1"/>
</dbReference>
<feature type="domain" description="FAD/NAD(P)-binding" evidence="1">
    <location>
        <begin position="193"/>
        <end position="311"/>
    </location>
</feature>
<evidence type="ECO:0000313" key="2">
    <source>
        <dbReference type="EMBL" id="UTI66320.1"/>
    </source>
</evidence>
<dbReference type="InterPro" id="IPR023753">
    <property type="entry name" value="FAD/NAD-binding_dom"/>
</dbReference>
<dbReference type="Gene3D" id="3.50.50.60">
    <property type="entry name" value="FAD/NAD(P)-binding domain"/>
    <property type="match status" value="2"/>
</dbReference>